<keyword evidence="6" id="KW-1185">Reference proteome</keyword>
<accession>A0A078AZ88</accession>
<feature type="chain" id="PRO_5001729797" evidence="3">
    <location>
        <begin position="22"/>
        <end position="750"/>
    </location>
</feature>
<comment type="caution">
    <text evidence="1">Lacks conserved residue(s) required for the propagation of feature annotation.</text>
</comment>
<dbReference type="Gene3D" id="2.10.25.10">
    <property type="entry name" value="Laminin"/>
    <property type="match status" value="1"/>
</dbReference>
<keyword evidence="1" id="KW-0245">EGF-like domain</keyword>
<dbReference type="SUPFAM" id="SSF117281">
    <property type="entry name" value="Kelch motif"/>
    <property type="match status" value="1"/>
</dbReference>
<feature type="disulfide bond" evidence="1">
    <location>
        <begin position="511"/>
        <end position="521"/>
    </location>
</feature>
<evidence type="ECO:0000256" key="2">
    <source>
        <dbReference type="SAM" id="Phobius"/>
    </source>
</evidence>
<sequence>MVLCLTTIVFVLLMIFQETSQVKRIDSQISADYDPYSNDIDKLIQKFVQSSLSQQNLISDSSITNSSIKDEKKNTKKSQKLKKKKLKRFEQQESFENSSLPYKQWVTMFQKSSNQKDDLAYLQQMSPRQGHSAVLYQGNEKYLNLIQGISTDTQFILIFGGIDSEGKRYNDLHAISLPSFKWLDLAQIQSECESSRPTPRAGHSSVVFGDRMYLYGGEDSQGNSNEFFVLDLNNLCWSRLDVAGISPRGRSYHSSTLIPPTNFDLGSHPKWVIFGGYSDKGFLNDLVIFDLVLQRWEKPVTIGTKRDSEPTARQGASMVYALNRLWLFGGYHQGQFYHDIFQLDLASNEWSDITDQIQGELPSNRQLAGIIYQNNHIESAMQGSIYIYGGCDYFTKVCYNDLYQLTLKDQWMKKVELKNEISPREGHQLVSFGSLVLSIGGCDSIKEQCNNDILVMQTLKESDLEKKILKTDSAFCKNKNGMVVYEDDLNFLYCYCEESYQGKDCSIELSCPNDCQGNGICKSGFQCKCYAGFGDEDCSVKLDGCGEQNCTQSDNGGECVKQTESKGQCKCNSNRYGQFCQYDNDPKEVSVNIVNSQQAENNDVTVDDLIIQKYKKALTQSSSFFGFMEPQNFLQSNRIQTNNSNWKSAQVDEVDFIFKESNSSMGNVLQDCENECSNNGVCRNYICYCEPEFTDKTCRTSIAEFSSIGTPWHEAVFYLYGAISIGVISGIILIRYFLQKNREKEYMKFN</sequence>
<dbReference type="PANTHER" id="PTHR23244:SF471">
    <property type="entry name" value="GUANINE NUCLEOTIDE-BINDING PROTEIN SUBUNIT BETA 1-RELATED"/>
    <property type="match status" value="1"/>
</dbReference>
<keyword evidence="3" id="KW-0732">Signal</keyword>
<dbReference type="Gene3D" id="2.60.120.260">
    <property type="entry name" value="Galactose-binding domain-like"/>
    <property type="match status" value="1"/>
</dbReference>
<dbReference type="SUPFAM" id="SSF57196">
    <property type="entry name" value="EGF/Laminin"/>
    <property type="match status" value="1"/>
</dbReference>
<feature type="disulfide bond" evidence="1">
    <location>
        <begin position="529"/>
        <end position="538"/>
    </location>
</feature>
<reference evidence="5 6" key="1">
    <citation type="submission" date="2014-06" db="EMBL/GenBank/DDBJ databases">
        <authorList>
            <person name="Swart Estienne"/>
        </authorList>
    </citation>
    <scope>NUCLEOTIDE SEQUENCE [LARGE SCALE GENOMIC DNA]</scope>
    <source>
        <strain evidence="5 6">130c</strain>
    </source>
</reference>
<dbReference type="EMBL" id="CCKQ01015626">
    <property type="protein sequence ID" value="CDW87459.1"/>
    <property type="molecule type" value="Genomic_DNA"/>
</dbReference>
<feature type="disulfide bond" evidence="1">
    <location>
        <begin position="571"/>
        <end position="580"/>
    </location>
</feature>
<feature type="transmembrane region" description="Helical" evidence="2">
    <location>
        <begin position="717"/>
        <end position="738"/>
    </location>
</feature>
<dbReference type="CDD" id="cd00054">
    <property type="entry name" value="EGF_CA"/>
    <property type="match status" value="1"/>
</dbReference>
<feature type="domain" description="EGF-like" evidence="4">
    <location>
        <begin position="541"/>
        <end position="581"/>
    </location>
</feature>
<dbReference type="AlphaFoldDB" id="A0A078AZ88"/>
<dbReference type="PANTHER" id="PTHR23244">
    <property type="entry name" value="KELCH REPEAT DOMAIN"/>
    <property type="match status" value="1"/>
</dbReference>
<feature type="domain" description="EGF-like" evidence="4">
    <location>
        <begin position="507"/>
        <end position="539"/>
    </location>
</feature>
<dbReference type="InParanoid" id="A0A078AZ88"/>
<keyword evidence="2" id="KW-1133">Transmembrane helix</keyword>
<evidence type="ECO:0000313" key="5">
    <source>
        <dbReference type="EMBL" id="CDW87459.1"/>
    </source>
</evidence>
<protein>
    <submittedName>
        <fullName evidence="5">Kelch motif family</fullName>
    </submittedName>
</protein>
<dbReference type="PROSITE" id="PS00022">
    <property type="entry name" value="EGF_1"/>
    <property type="match status" value="1"/>
</dbReference>
<dbReference type="PROSITE" id="PS01186">
    <property type="entry name" value="EGF_2"/>
    <property type="match status" value="1"/>
</dbReference>
<dbReference type="Proteomes" id="UP000039865">
    <property type="component" value="Unassembled WGS sequence"/>
</dbReference>
<keyword evidence="2" id="KW-0812">Transmembrane</keyword>
<dbReference type="Pfam" id="PF01344">
    <property type="entry name" value="Kelch_1"/>
    <property type="match status" value="1"/>
</dbReference>
<name>A0A078AZ88_STYLE</name>
<dbReference type="PROSITE" id="PS50026">
    <property type="entry name" value="EGF_3"/>
    <property type="match status" value="2"/>
</dbReference>
<dbReference type="Pfam" id="PF24681">
    <property type="entry name" value="Kelch_KLHDC2_KLHL20_DRC7"/>
    <property type="match status" value="1"/>
</dbReference>
<feature type="signal peptide" evidence="3">
    <location>
        <begin position="1"/>
        <end position="21"/>
    </location>
</feature>
<dbReference type="InterPro" id="IPR015915">
    <property type="entry name" value="Kelch-typ_b-propeller"/>
</dbReference>
<keyword evidence="2" id="KW-0472">Membrane</keyword>
<dbReference type="InterPro" id="IPR000742">
    <property type="entry name" value="EGF"/>
</dbReference>
<dbReference type="OrthoDB" id="310806at2759"/>
<dbReference type="OMA" id="EYDHRIF"/>
<proteinExistence type="predicted"/>
<evidence type="ECO:0000259" key="4">
    <source>
        <dbReference type="PROSITE" id="PS50026"/>
    </source>
</evidence>
<keyword evidence="1" id="KW-1015">Disulfide bond</keyword>
<dbReference type="Gene3D" id="2.120.10.80">
    <property type="entry name" value="Kelch-type beta propeller"/>
    <property type="match status" value="2"/>
</dbReference>
<evidence type="ECO:0000256" key="1">
    <source>
        <dbReference type="PROSITE-ProRule" id="PRU00076"/>
    </source>
</evidence>
<gene>
    <name evidence="5" type="primary">Contig12227.g13069</name>
    <name evidence="5" type="ORF">STYLEM_16564</name>
</gene>
<organism evidence="5 6">
    <name type="scientific">Stylonychia lemnae</name>
    <name type="common">Ciliate</name>
    <dbReference type="NCBI Taxonomy" id="5949"/>
    <lineage>
        <taxon>Eukaryota</taxon>
        <taxon>Sar</taxon>
        <taxon>Alveolata</taxon>
        <taxon>Ciliophora</taxon>
        <taxon>Intramacronucleata</taxon>
        <taxon>Spirotrichea</taxon>
        <taxon>Stichotrichia</taxon>
        <taxon>Sporadotrichida</taxon>
        <taxon>Oxytrichidae</taxon>
        <taxon>Stylonychinae</taxon>
        <taxon>Stylonychia</taxon>
    </lineage>
</organism>
<evidence type="ECO:0000256" key="3">
    <source>
        <dbReference type="SAM" id="SignalP"/>
    </source>
</evidence>
<dbReference type="SMART" id="SM00181">
    <property type="entry name" value="EGF"/>
    <property type="match status" value="3"/>
</dbReference>
<dbReference type="InterPro" id="IPR006652">
    <property type="entry name" value="Kelch_1"/>
</dbReference>
<evidence type="ECO:0000313" key="6">
    <source>
        <dbReference type="Proteomes" id="UP000039865"/>
    </source>
</evidence>